<reference evidence="1 2" key="1">
    <citation type="submission" date="2024-10" db="EMBL/GenBank/DDBJ databases">
        <authorList>
            <person name="Kim D."/>
        </authorList>
    </citation>
    <scope>NUCLEOTIDE SEQUENCE [LARGE SCALE GENOMIC DNA]</scope>
    <source>
        <strain evidence="1">Taebaek</strain>
    </source>
</reference>
<dbReference type="Proteomes" id="UP001620645">
    <property type="component" value="Unassembled WGS sequence"/>
</dbReference>
<proteinExistence type="predicted"/>
<protein>
    <submittedName>
        <fullName evidence="1">Uncharacterized protein</fullName>
    </submittedName>
</protein>
<comment type="caution">
    <text evidence="1">The sequence shown here is derived from an EMBL/GenBank/DDBJ whole genome shotgun (WGS) entry which is preliminary data.</text>
</comment>
<dbReference type="EMBL" id="JBICCN010000037">
    <property type="protein sequence ID" value="KAL3099882.1"/>
    <property type="molecule type" value="Genomic_DNA"/>
</dbReference>
<dbReference type="Pfam" id="PF03917">
    <property type="entry name" value="GSH_synth_ATP"/>
    <property type="match status" value="1"/>
</dbReference>
<dbReference type="AlphaFoldDB" id="A0ABD2KAL8"/>
<dbReference type="InterPro" id="IPR005615">
    <property type="entry name" value="Glutathione_synthase"/>
</dbReference>
<gene>
    <name evidence="1" type="ORF">niasHS_001808</name>
</gene>
<evidence type="ECO:0000313" key="1">
    <source>
        <dbReference type="EMBL" id="KAL3099882.1"/>
    </source>
</evidence>
<evidence type="ECO:0000313" key="2">
    <source>
        <dbReference type="Proteomes" id="UP001620645"/>
    </source>
</evidence>
<sequence>MEALIIYMRSSVTDLYHFARPNVEPWLNIEATPELGIFWLFDRRHGHLCQVTYISSTENHMMKSKLASVEEGGVLRGNSVCDSPYLV</sequence>
<dbReference type="Gene3D" id="3.30.470.20">
    <property type="entry name" value="ATP-grasp fold, B domain"/>
    <property type="match status" value="1"/>
</dbReference>
<name>A0ABD2KAL8_HETSC</name>
<dbReference type="SUPFAM" id="SSF56059">
    <property type="entry name" value="Glutathione synthetase ATP-binding domain-like"/>
    <property type="match status" value="1"/>
</dbReference>
<organism evidence="1 2">
    <name type="scientific">Heterodera schachtii</name>
    <name type="common">Sugarbeet cyst nematode worm</name>
    <name type="synonym">Tylenchus schachtii</name>
    <dbReference type="NCBI Taxonomy" id="97005"/>
    <lineage>
        <taxon>Eukaryota</taxon>
        <taxon>Metazoa</taxon>
        <taxon>Ecdysozoa</taxon>
        <taxon>Nematoda</taxon>
        <taxon>Chromadorea</taxon>
        <taxon>Rhabditida</taxon>
        <taxon>Tylenchina</taxon>
        <taxon>Tylenchomorpha</taxon>
        <taxon>Tylenchoidea</taxon>
        <taxon>Heteroderidae</taxon>
        <taxon>Heteroderinae</taxon>
        <taxon>Heterodera</taxon>
    </lineage>
</organism>
<accession>A0ABD2KAL8</accession>
<keyword evidence="2" id="KW-1185">Reference proteome</keyword>